<evidence type="ECO:0000256" key="1">
    <source>
        <dbReference type="SAM" id="SignalP"/>
    </source>
</evidence>
<evidence type="ECO:0008006" key="4">
    <source>
        <dbReference type="Google" id="ProtNLM"/>
    </source>
</evidence>
<evidence type="ECO:0000313" key="3">
    <source>
        <dbReference type="Proteomes" id="UP001365405"/>
    </source>
</evidence>
<dbReference type="Proteomes" id="UP001365405">
    <property type="component" value="Unassembled WGS sequence"/>
</dbReference>
<accession>A0ABU9CJL0</accession>
<organism evidence="2 3">
    <name type="scientific">Pseudaquabacterium inlustre</name>
    <dbReference type="NCBI Taxonomy" id="2984192"/>
    <lineage>
        <taxon>Bacteria</taxon>
        <taxon>Pseudomonadati</taxon>
        <taxon>Pseudomonadota</taxon>
        <taxon>Betaproteobacteria</taxon>
        <taxon>Burkholderiales</taxon>
        <taxon>Sphaerotilaceae</taxon>
        <taxon>Pseudaquabacterium</taxon>
    </lineage>
</organism>
<dbReference type="EMBL" id="JBBUTH010000007">
    <property type="protein sequence ID" value="MEK8051350.1"/>
    <property type="molecule type" value="Genomic_DNA"/>
</dbReference>
<proteinExistence type="predicted"/>
<reference evidence="2 3" key="1">
    <citation type="submission" date="2024-04" db="EMBL/GenBank/DDBJ databases">
        <title>Novel species of the genus Ideonella isolated from streams.</title>
        <authorList>
            <person name="Lu H."/>
        </authorList>
    </citation>
    <scope>NUCLEOTIDE SEQUENCE [LARGE SCALE GENOMIC DNA]</scope>
    <source>
        <strain evidence="2 3">DXS22W</strain>
    </source>
</reference>
<keyword evidence="3" id="KW-1185">Reference proteome</keyword>
<protein>
    <recommendedName>
        <fullName evidence="4">MipA/OmpV family protein</fullName>
    </recommendedName>
</protein>
<keyword evidence="1" id="KW-0732">Signal</keyword>
<feature type="chain" id="PRO_5045963167" description="MipA/OmpV family protein" evidence="1">
    <location>
        <begin position="37"/>
        <end position="260"/>
    </location>
</feature>
<comment type="caution">
    <text evidence="2">The sequence shown here is derived from an EMBL/GenBank/DDBJ whole genome shotgun (WGS) entry which is preliminary data.</text>
</comment>
<dbReference type="RefSeq" id="WP_341411034.1">
    <property type="nucleotide sequence ID" value="NZ_JBBUTH010000007.1"/>
</dbReference>
<feature type="signal peptide" evidence="1">
    <location>
        <begin position="1"/>
        <end position="36"/>
    </location>
</feature>
<evidence type="ECO:0000313" key="2">
    <source>
        <dbReference type="EMBL" id="MEK8051350.1"/>
    </source>
</evidence>
<name>A0ABU9CJL0_9BURK</name>
<gene>
    <name evidence="2" type="ORF">AACH10_13950</name>
</gene>
<sequence>MSVSPALFTTPPSLFAGAWRAALLLGLALGSQTVQANDRPFQVARTAVMEDDDEVFGLDVWAQRRGGLRGFSVEPEYAFSPATSVQVELTRWVDRRGGDRSGHEAEIEFKHLFNHIARDGWGSGISLGVGREVSADEGGRNSAVLRLPVSVALHPLIGRGSGTYLHLNLGLARTQGERRQFTQALAAEHAFARHATAFVEWTHQGGGQHYAQAGVRHWLKHEKLSFDVAWQQHRGAGVDGADRPARRASGLIVGFGWYDL</sequence>